<reference evidence="1 2" key="1">
    <citation type="submission" date="2014-04" db="EMBL/GenBank/DDBJ databases">
        <title>The Genome Sequence of Mycobacterium tuberculosis TKK-01-0051.</title>
        <authorList>
            <consortium name="The Broad Institute Genomics Platform"/>
            <consortium name="The Broad Institute Genome Sequencing Center for Infectious Disease"/>
            <person name="Earl A.M."/>
            <person name="Cohen K."/>
            <person name="Pym A."/>
            <person name="Bishai W."/>
            <person name="Maharaj K."/>
            <person name="Desjardins C."/>
            <person name="Abeel T."/>
            <person name="Young S."/>
            <person name="Zeng Q."/>
            <person name="Gargeya S."/>
            <person name="Abouelleil A."/>
            <person name="Alvarado L."/>
            <person name="Chapman S.B."/>
            <person name="Gainer-Dewar J."/>
            <person name="Goldberg J."/>
            <person name="Griggs A."/>
            <person name="Gujja S."/>
            <person name="Hansen M."/>
            <person name="Howarth C."/>
            <person name="Imamovic A."/>
            <person name="Larimer J."/>
            <person name="Murphy C."/>
            <person name="Naylor J."/>
            <person name="Pearson M."/>
            <person name="Poon T.W."/>
            <person name="Priest M."/>
            <person name="Roberts A."/>
            <person name="Saif S."/>
            <person name="Shea T."/>
            <person name="Sykes S."/>
            <person name="Wortman J."/>
            <person name="Nusbaum C."/>
            <person name="Birren B."/>
        </authorList>
    </citation>
    <scope>NUCLEOTIDE SEQUENCE [LARGE SCALE GENOMIC DNA]</scope>
    <source>
        <strain evidence="1 2">TKK-01-0051</strain>
    </source>
</reference>
<evidence type="ECO:0000313" key="2">
    <source>
        <dbReference type="Proteomes" id="UP000025947"/>
    </source>
</evidence>
<evidence type="ECO:0000313" key="1">
    <source>
        <dbReference type="EMBL" id="KBZ69363.1"/>
    </source>
</evidence>
<dbReference type="Gene3D" id="2.30.38.10">
    <property type="entry name" value="Luciferase, Domain 3"/>
    <property type="match status" value="1"/>
</dbReference>
<keyword evidence="2" id="KW-1185">Reference proteome</keyword>
<dbReference type="PATRIC" id="fig|1324261.3.peg.84"/>
<organism evidence="1 2">
    <name type="scientific">Mycobacterium [tuberculosis] TKK-01-0051</name>
    <dbReference type="NCBI Taxonomy" id="1324261"/>
    <lineage>
        <taxon>Bacteria</taxon>
        <taxon>Bacillati</taxon>
        <taxon>Actinomycetota</taxon>
        <taxon>Actinomycetes</taxon>
        <taxon>Mycobacteriales</taxon>
        <taxon>Mycobacteriaceae</taxon>
        <taxon>Mycobacterium</taxon>
        <taxon>Mycobacterium avium complex (MAC)</taxon>
    </lineage>
</organism>
<protein>
    <recommendedName>
        <fullName evidence="3">AMP-dependent synthetase/ligase domain-containing protein</fullName>
    </recommendedName>
</protein>
<name>A0A051UK63_9MYCO</name>
<sequence>MYGSTEVAYATIATPADLAIEPGCVGAVVPGSIGKVFTDDRDEAPAGTPGRIFVGNVLAFEGYTGGGTRSRSGAFYPPATSAISIGWAGCSSTGATTK</sequence>
<comment type="caution">
    <text evidence="1">The sequence shown here is derived from an EMBL/GenBank/DDBJ whole genome shotgun (WGS) entry which is preliminary data.</text>
</comment>
<gene>
    <name evidence="1" type="ORF">K875_00078</name>
</gene>
<evidence type="ECO:0008006" key="3">
    <source>
        <dbReference type="Google" id="ProtNLM"/>
    </source>
</evidence>
<proteinExistence type="predicted"/>
<dbReference type="AlphaFoldDB" id="A0A051UK63"/>
<accession>A0A051UK63</accession>
<dbReference type="HOGENOM" id="CLU_2330768_0_0_11"/>
<dbReference type="EMBL" id="JLXW01000001">
    <property type="protein sequence ID" value="KBZ69363.1"/>
    <property type="molecule type" value="Genomic_DNA"/>
</dbReference>
<dbReference type="Proteomes" id="UP000025947">
    <property type="component" value="Unassembled WGS sequence"/>
</dbReference>
<dbReference type="SUPFAM" id="SSF56801">
    <property type="entry name" value="Acetyl-CoA synthetase-like"/>
    <property type="match status" value="1"/>
</dbReference>